<proteinExistence type="predicted"/>
<dbReference type="Pfam" id="PF12796">
    <property type="entry name" value="Ank_2"/>
    <property type="match status" value="1"/>
</dbReference>
<reference evidence="2 3" key="1">
    <citation type="submission" date="2020-04" db="EMBL/GenBank/DDBJ databases">
        <title>Perkinsus olseni comparative genomics.</title>
        <authorList>
            <person name="Bogema D.R."/>
        </authorList>
    </citation>
    <scope>NUCLEOTIDE SEQUENCE [LARGE SCALE GENOMIC DNA]</scope>
    <source>
        <strain evidence="2">ATCC PRA-31</strain>
    </source>
</reference>
<evidence type="ECO:0000313" key="2">
    <source>
        <dbReference type="EMBL" id="KAF4674324.1"/>
    </source>
</evidence>
<name>A0A7J6MS31_PEROL</name>
<protein>
    <submittedName>
        <fullName evidence="2">Uncharacterized protein</fullName>
    </submittedName>
</protein>
<dbReference type="EMBL" id="JABANN010000032">
    <property type="protein sequence ID" value="KAF4674324.1"/>
    <property type="molecule type" value="Genomic_DNA"/>
</dbReference>
<dbReference type="PANTHER" id="PTHR24121">
    <property type="entry name" value="NO MECHANORECEPTOR POTENTIAL C, ISOFORM D-RELATED"/>
    <property type="match status" value="1"/>
</dbReference>
<organism evidence="2 3">
    <name type="scientific">Perkinsus olseni</name>
    <name type="common">Perkinsus atlanticus</name>
    <dbReference type="NCBI Taxonomy" id="32597"/>
    <lineage>
        <taxon>Eukaryota</taxon>
        <taxon>Sar</taxon>
        <taxon>Alveolata</taxon>
        <taxon>Perkinsozoa</taxon>
        <taxon>Perkinsea</taxon>
        <taxon>Perkinsida</taxon>
        <taxon>Perkinsidae</taxon>
        <taxon>Perkinsus</taxon>
    </lineage>
</organism>
<accession>A0A7J6MS31</accession>
<feature type="region of interest" description="Disordered" evidence="1">
    <location>
        <begin position="151"/>
        <end position="182"/>
    </location>
</feature>
<dbReference type="Proteomes" id="UP000572268">
    <property type="component" value="Unassembled WGS sequence"/>
</dbReference>
<dbReference type="Gene3D" id="1.25.40.20">
    <property type="entry name" value="Ankyrin repeat-containing domain"/>
    <property type="match status" value="1"/>
</dbReference>
<feature type="compositionally biased region" description="Low complexity" evidence="1">
    <location>
        <begin position="162"/>
        <end position="182"/>
    </location>
</feature>
<evidence type="ECO:0000313" key="3">
    <source>
        <dbReference type="Proteomes" id="UP000572268"/>
    </source>
</evidence>
<dbReference type="PANTHER" id="PTHR24121:SF23">
    <property type="entry name" value="NO MECHANORECEPTOR POTENTIAL C, ISOFORM H"/>
    <property type="match status" value="1"/>
</dbReference>
<dbReference type="SUPFAM" id="SSF48403">
    <property type="entry name" value="Ankyrin repeat"/>
    <property type="match status" value="1"/>
</dbReference>
<evidence type="ECO:0000256" key="1">
    <source>
        <dbReference type="SAM" id="MobiDB-lite"/>
    </source>
</evidence>
<sequence>MADHTNRSEEVSVQCIDIYSTLPFTREVSILKSLEVPVSQLSQGESDHVLLTPLHAACQSGDVDAARLLLSSFEERHPTLASPEIPSPLVLAVRSGCASLVDLLLSHHSPIGDPDGPGRVPWSEEALGKSVIAACMVGDSTVVRLLAGASPSTVNYEDPERPSLTPLTTASASSPPDTEAAA</sequence>
<dbReference type="InterPro" id="IPR002110">
    <property type="entry name" value="Ankyrin_rpt"/>
</dbReference>
<comment type="caution">
    <text evidence="2">The sequence shown here is derived from an EMBL/GenBank/DDBJ whole genome shotgun (WGS) entry which is preliminary data.</text>
</comment>
<dbReference type="InterPro" id="IPR036770">
    <property type="entry name" value="Ankyrin_rpt-contain_sf"/>
</dbReference>
<dbReference type="AlphaFoldDB" id="A0A7J6MS31"/>
<gene>
    <name evidence="2" type="ORF">FOL46_005298</name>
</gene>